<dbReference type="InterPro" id="IPR004864">
    <property type="entry name" value="LEA_2"/>
</dbReference>
<feature type="domain" description="Late embryogenesis abundant protein LEA-2 subgroup" evidence="7">
    <location>
        <begin position="139"/>
        <end position="240"/>
    </location>
</feature>
<evidence type="ECO:0000256" key="1">
    <source>
        <dbReference type="ARBA" id="ARBA00004167"/>
    </source>
</evidence>
<keyword evidence="3 6" id="KW-1133">Transmembrane helix</keyword>
<feature type="region of interest" description="Disordered" evidence="5">
    <location>
        <begin position="1"/>
        <end position="56"/>
    </location>
</feature>
<dbReference type="Proteomes" id="UP001370490">
    <property type="component" value="Unassembled WGS sequence"/>
</dbReference>
<keyword evidence="9" id="KW-1185">Reference proteome</keyword>
<accession>A0AAN8ULK4</accession>
<keyword evidence="2 6" id="KW-0812">Transmembrane</keyword>
<evidence type="ECO:0000256" key="6">
    <source>
        <dbReference type="SAM" id="Phobius"/>
    </source>
</evidence>
<gene>
    <name evidence="8" type="ORF">RJ641_022018</name>
</gene>
<organism evidence="8 9">
    <name type="scientific">Dillenia turbinata</name>
    <dbReference type="NCBI Taxonomy" id="194707"/>
    <lineage>
        <taxon>Eukaryota</taxon>
        <taxon>Viridiplantae</taxon>
        <taxon>Streptophyta</taxon>
        <taxon>Embryophyta</taxon>
        <taxon>Tracheophyta</taxon>
        <taxon>Spermatophyta</taxon>
        <taxon>Magnoliopsida</taxon>
        <taxon>eudicotyledons</taxon>
        <taxon>Gunneridae</taxon>
        <taxon>Pentapetalae</taxon>
        <taxon>Dilleniales</taxon>
        <taxon>Dilleniaceae</taxon>
        <taxon>Dillenia</taxon>
    </lineage>
</organism>
<evidence type="ECO:0000313" key="9">
    <source>
        <dbReference type="Proteomes" id="UP001370490"/>
    </source>
</evidence>
<dbReference type="AlphaFoldDB" id="A0AAN8ULK4"/>
<dbReference type="PANTHER" id="PTHR31234:SF72">
    <property type="entry name" value="NDR1_HIN1-LIKE PROTEIN 6"/>
    <property type="match status" value="1"/>
</dbReference>
<dbReference type="GO" id="GO:0005886">
    <property type="term" value="C:plasma membrane"/>
    <property type="evidence" value="ECO:0007669"/>
    <property type="project" value="TreeGrafter"/>
</dbReference>
<dbReference type="EMBL" id="JBAMMX010000027">
    <property type="protein sequence ID" value="KAK6912417.1"/>
    <property type="molecule type" value="Genomic_DNA"/>
</dbReference>
<evidence type="ECO:0000256" key="3">
    <source>
        <dbReference type="ARBA" id="ARBA00022989"/>
    </source>
</evidence>
<dbReference type="PANTHER" id="PTHR31234">
    <property type="entry name" value="LATE EMBRYOGENESIS ABUNDANT (LEA) HYDROXYPROLINE-RICH GLYCOPROTEIN FAMILY"/>
    <property type="match status" value="1"/>
</dbReference>
<name>A0AAN8ULK4_9MAGN</name>
<evidence type="ECO:0000256" key="4">
    <source>
        <dbReference type="ARBA" id="ARBA00023136"/>
    </source>
</evidence>
<evidence type="ECO:0000313" key="8">
    <source>
        <dbReference type="EMBL" id="KAK6912417.1"/>
    </source>
</evidence>
<comment type="subcellular location">
    <subcellularLocation>
        <location evidence="1">Membrane</location>
        <topology evidence="1">Single-pass membrane protein</topology>
    </subcellularLocation>
</comment>
<proteinExistence type="predicted"/>
<evidence type="ECO:0000256" key="5">
    <source>
        <dbReference type="SAM" id="MobiDB-lite"/>
    </source>
</evidence>
<comment type="caution">
    <text evidence="8">The sequence shown here is derived from an EMBL/GenBank/DDBJ whole genome shotgun (WGS) entry which is preliminary data.</text>
</comment>
<dbReference type="Pfam" id="PF03168">
    <property type="entry name" value="LEA_2"/>
    <property type="match status" value="1"/>
</dbReference>
<evidence type="ECO:0000256" key="2">
    <source>
        <dbReference type="ARBA" id="ARBA00022692"/>
    </source>
</evidence>
<dbReference type="Gene3D" id="2.60.40.1820">
    <property type="match status" value="1"/>
</dbReference>
<dbReference type="SUPFAM" id="SSF117070">
    <property type="entry name" value="LEA14-like"/>
    <property type="match status" value="1"/>
</dbReference>
<dbReference type="InterPro" id="IPR044839">
    <property type="entry name" value="NDR1-like"/>
</dbReference>
<evidence type="ECO:0000259" key="7">
    <source>
        <dbReference type="Pfam" id="PF03168"/>
    </source>
</evidence>
<dbReference type="GO" id="GO:0098542">
    <property type="term" value="P:defense response to other organism"/>
    <property type="evidence" value="ECO:0007669"/>
    <property type="project" value="InterPro"/>
</dbReference>
<reference evidence="8 9" key="1">
    <citation type="submission" date="2023-12" db="EMBL/GenBank/DDBJ databases">
        <title>A high-quality genome assembly for Dillenia turbinata (Dilleniales).</title>
        <authorList>
            <person name="Chanderbali A."/>
        </authorList>
    </citation>
    <scope>NUCLEOTIDE SEQUENCE [LARGE SCALE GENOMIC DNA]</scope>
    <source>
        <strain evidence="8">LSX21</strain>
        <tissue evidence="8">Leaf</tissue>
    </source>
</reference>
<feature type="compositionally biased region" description="Basic and acidic residues" evidence="5">
    <location>
        <begin position="1"/>
        <end position="11"/>
    </location>
</feature>
<keyword evidence="4 6" id="KW-0472">Membrane</keyword>
<sequence>MAEHQRIHPVQDPEAPQTPTAPLVPKGESRSDEGNTTPTTNPAAATATATATTTPYPPFRRTIPLAYSRPPKKRSCCCKCLCWSFCLVFLLTLIIAITGVILYLVFQPKLPKYSIDGIQITSFNLGNDDSLYAEFNVNITATNPNKKIGIYYESGSLIDAWYEGTKLCNGSFPKFYQGHQNTTELDIPMTGQTQNATALLTSLQAQEQTGSIPLQLKVKMPVRVKLGSLKLMKVKFRVKCDLVVESLTDSVQIKISSSSCKFRLKL</sequence>
<feature type="compositionally biased region" description="Low complexity" evidence="5">
    <location>
        <begin position="35"/>
        <end position="54"/>
    </location>
</feature>
<protein>
    <submittedName>
        <fullName evidence="8">Late embryogenesis abundant protein, LEA_2 subgroup</fullName>
    </submittedName>
</protein>
<feature type="transmembrane region" description="Helical" evidence="6">
    <location>
        <begin position="81"/>
        <end position="106"/>
    </location>
</feature>